<dbReference type="Proteomes" id="UP000824988">
    <property type="component" value="Chromosome"/>
</dbReference>
<evidence type="ECO:0000313" key="3">
    <source>
        <dbReference type="Proteomes" id="UP000824988"/>
    </source>
</evidence>
<feature type="transmembrane region" description="Helical" evidence="1">
    <location>
        <begin position="30"/>
        <end position="49"/>
    </location>
</feature>
<accession>A0A8D5ALY9</accession>
<dbReference type="AlphaFoldDB" id="A0A8D5ALY9"/>
<sequence length="169" mass="20163">MNYHYETAIGDLHTQEYLRRFARYDKRGGWYVPSWSWPAFLFMGVWALYRKMYRNFWYFAVIFGIFSFAEEASGFEDLFLLTWVVTAIFYGFAGDYFYYRHIRKVLQEAEPLSATERLPFLESRGGIKPWVPWVFGFFGVIGAAIAISIPLYDYFDKSHHRTTLYQPKN</sequence>
<dbReference type="RefSeq" id="WP_221047668.1">
    <property type="nucleotide sequence ID" value="NZ_AP019782.1"/>
</dbReference>
<evidence type="ECO:0000313" key="2">
    <source>
        <dbReference type="EMBL" id="BBL72631.1"/>
    </source>
</evidence>
<dbReference type="InterPro" id="IPR024399">
    <property type="entry name" value="DUF2628"/>
</dbReference>
<keyword evidence="1" id="KW-1133">Transmembrane helix</keyword>
<protein>
    <recommendedName>
        <fullName evidence="4">DUF2628 domain-containing protein</fullName>
    </recommendedName>
</protein>
<proteinExistence type="predicted"/>
<dbReference type="Pfam" id="PF10947">
    <property type="entry name" value="DUF2628"/>
    <property type="match status" value="1"/>
</dbReference>
<keyword evidence="1" id="KW-0472">Membrane</keyword>
<organism evidence="2 3">
    <name type="scientific">Methylogaea oryzae</name>
    <dbReference type="NCBI Taxonomy" id="1295382"/>
    <lineage>
        <taxon>Bacteria</taxon>
        <taxon>Pseudomonadati</taxon>
        <taxon>Pseudomonadota</taxon>
        <taxon>Gammaproteobacteria</taxon>
        <taxon>Methylococcales</taxon>
        <taxon>Methylococcaceae</taxon>
        <taxon>Methylogaea</taxon>
    </lineage>
</organism>
<feature type="transmembrane region" description="Helical" evidence="1">
    <location>
        <begin position="56"/>
        <end position="72"/>
    </location>
</feature>
<feature type="transmembrane region" description="Helical" evidence="1">
    <location>
        <begin position="78"/>
        <end position="99"/>
    </location>
</feature>
<keyword evidence="3" id="KW-1185">Reference proteome</keyword>
<evidence type="ECO:0008006" key="4">
    <source>
        <dbReference type="Google" id="ProtNLM"/>
    </source>
</evidence>
<keyword evidence="1" id="KW-0812">Transmembrane</keyword>
<dbReference type="KEGG" id="moz:MoryE10_32370"/>
<gene>
    <name evidence="2" type="ORF">MoryE10_32370</name>
</gene>
<dbReference type="EMBL" id="AP019782">
    <property type="protein sequence ID" value="BBL72631.1"/>
    <property type="molecule type" value="Genomic_DNA"/>
</dbReference>
<feature type="transmembrane region" description="Helical" evidence="1">
    <location>
        <begin position="130"/>
        <end position="152"/>
    </location>
</feature>
<name>A0A8D5ALY9_9GAMM</name>
<reference evidence="2" key="1">
    <citation type="submission" date="2019-06" db="EMBL/GenBank/DDBJ databases">
        <title>Complete genome sequence of Methylogaea oryzae strain JCM16910.</title>
        <authorList>
            <person name="Asakawa S."/>
        </authorList>
    </citation>
    <scope>NUCLEOTIDE SEQUENCE</scope>
    <source>
        <strain evidence="2">E10</strain>
    </source>
</reference>
<evidence type="ECO:0000256" key="1">
    <source>
        <dbReference type="SAM" id="Phobius"/>
    </source>
</evidence>